<proteinExistence type="predicted"/>
<gene>
    <name evidence="1" type="ORF">EGT74_18375</name>
</gene>
<protein>
    <submittedName>
        <fullName evidence="1">Uncharacterized protein</fullName>
    </submittedName>
</protein>
<keyword evidence="2" id="KW-1185">Reference proteome</keyword>
<evidence type="ECO:0000313" key="2">
    <source>
        <dbReference type="Proteomes" id="UP000278351"/>
    </source>
</evidence>
<accession>A0A3N4PZ65</accession>
<reference evidence="1 2" key="1">
    <citation type="submission" date="2018-11" db="EMBL/GenBank/DDBJ databases">
        <title>Chitinophaga lutea sp.nov., isolate from arsenic contaminated soil.</title>
        <authorList>
            <person name="Zong Y."/>
        </authorList>
    </citation>
    <scope>NUCLEOTIDE SEQUENCE [LARGE SCALE GENOMIC DNA]</scope>
    <source>
        <strain evidence="1 2">ZY74</strain>
    </source>
</reference>
<dbReference type="AlphaFoldDB" id="A0A3N4PZ65"/>
<evidence type="ECO:0000313" key="1">
    <source>
        <dbReference type="EMBL" id="RPE08980.1"/>
    </source>
</evidence>
<organism evidence="1 2">
    <name type="scientific">Chitinophaga lutea</name>
    <dbReference type="NCBI Taxonomy" id="2488634"/>
    <lineage>
        <taxon>Bacteria</taxon>
        <taxon>Pseudomonadati</taxon>
        <taxon>Bacteroidota</taxon>
        <taxon>Chitinophagia</taxon>
        <taxon>Chitinophagales</taxon>
        <taxon>Chitinophagaceae</taxon>
        <taxon>Chitinophaga</taxon>
    </lineage>
</organism>
<comment type="caution">
    <text evidence="1">The sequence shown here is derived from an EMBL/GenBank/DDBJ whole genome shotgun (WGS) entry which is preliminary data.</text>
</comment>
<name>A0A3N4PZ65_9BACT</name>
<dbReference type="Proteomes" id="UP000278351">
    <property type="component" value="Unassembled WGS sequence"/>
</dbReference>
<dbReference type="EMBL" id="RPDH01000002">
    <property type="protein sequence ID" value="RPE08980.1"/>
    <property type="molecule type" value="Genomic_DNA"/>
</dbReference>
<sequence length="117" mass="12897">MVVQFSAQHLFAEFFPVVHRVLQVQMPYLVHHGGRRGPAGQYAAEVHKPFVLGDRFLGEGGCPLLLAGELAGKGVSGRGVVRVEVVDALPQRVFVVFEVFHVVAFFLLTQRCRDAGR</sequence>